<dbReference type="InParanoid" id="G7DSI1"/>
<evidence type="ECO:0000256" key="1">
    <source>
        <dbReference type="SAM" id="MobiDB-lite"/>
    </source>
</evidence>
<accession>G7DSI1</accession>
<evidence type="ECO:0000313" key="3">
    <source>
        <dbReference type="EMBL" id="GAA93541.1"/>
    </source>
</evidence>
<dbReference type="OrthoDB" id="199574at2759"/>
<sequence length="436" mass="48974">MTSTGWPPALKAFVNDAFSRCTDQNKAKVEAELKAVIHSAFSSQKLWSTDWSSVRLASLDTPPPPPSSSDVTPLVGSGLKRKKEIKMPKGKLASATPDMPEDIDRREKRSRRFNNDQAIPSNVGASTSTHYAHSNGYNSPMGSRSIEADANVIDWDRETIVGTSTQLEKPYLRLTTVPNPATIRPLPVLRRTLEMLKTKWRSEQNYNYVCDQFKSLRQDLTVQRIKNDFTVTVYEIHARIALEKGDLGEYNQCQSQLRELYKHGLVGHQLEFVAYRLLYLLHTRNRSELTSVLADLSEVERADEGIRHALQVRSALATSNYCSFFKLYLVAPKMGGYMMDHFAPRERLQALLTMTKAYKSVPLTFLVSQLAFDTESETVQFLNSHQAAHFSPAPTAASTNGNGHQKIERALVCKDAYPALLTAMSKFTKVDIKGQI</sequence>
<keyword evidence="4" id="KW-1185">Reference proteome</keyword>
<feature type="domain" description="PCI" evidence="2">
    <location>
        <begin position="246"/>
        <end position="421"/>
    </location>
</feature>
<evidence type="ECO:0000259" key="2">
    <source>
        <dbReference type="PROSITE" id="PS50250"/>
    </source>
</evidence>
<comment type="caution">
    <text evidence="3">The sequence shown here is derived from an EMBL/GenBank/DDBJ whole genome shotgun (WGS) entry which is preliminary data.</text>
</comment>
<dbReference type="Proteomes" id="UP000009131">
    <property type="component" value="Unassembled WGS sequence"/>
</dbReference>
<dbReference type="InterPro" id="IPR005062">
    <property type="entry name" value="SAC3/GANP/THP3_conserved"/>
</dbReference>
<dbReference type="EMBL" id="BABT02000007">
    <property type="protein sequence ID" value="GAA93541.1"/>
    <property type="molecule type" value="Genomic_DNA"/>
</dbReference>
<reference evidence="3 4" key="1">
    <citation type="journal article" date="2011" name="J. Gen. Appl. Microbiol.">
        <title>Draft genome sequencing of the enigmatic basidiomycete Mixia osmundae.</title>
        <authorList>
            <person name="Nishida H."/>
            <person name="Nagatsuka Y."/>
            <person name="Sugiyama J."/>
        </authorList>
    </citation>
    <scope>NUCLEOTIDE SEQUENCE [LARGE SCALE GENOMIC DNA]</scope>
    <source>
        <strain evidence="4">CBS 9802 / IAM 14324 / JCM 22182 / KY 12970</strain>
    </source>
</reference>
<dbReference type="OMA" id="WPPQLKE"/>
<dbReference type="Gene3D" id="1.25.40.990">
    <property type="match status" value="1"/>
</dbReference>
<protein>
    <recommendedName>
        <fullName evidence="2">PCI domain-containing protein</fullName>
    </recommendedName>
</protein>
<dbReference type="GO" id="GO:0005634">
    <property type="term" value="C:nucleus"/>
    <property type="evidence" value="ECO:0007669"/>
    <property type="project" value="TreeGrafter"/>
</dbReference>
<dbReference type="InterPro" id="IPR045107">
    <property type="entry name" value="SAC3/GANP/THP3"/>
</dbReference>
<dbReference type="PANTHER" id="PTHR12436:SF4">
    <property type="entry name" value="LEUKOCYTE RECEPTOR CLUSTER MEMBER 8"/>
    <property type="match status" value="1"/>
</dbReference>
<dbReference type="STRING" id="764103.G7DSI1"/>
<feature type="region of interest" description="Disordered" evidence="1">
    <location>
        <begin position="58"/>
        <end position="131"/>
    </location>
</feature>
<name>G7DSI1_MIXOS</name>
<dbReference type="PANTHER" id="PTHR12436">
    <property type="entry name" value="80 KDA MCM3-ASSOCIATED PROTEIN"/>
    <property type="match status" value="1"/>
</dbReference>
<dbReference type="InterPro" id="IPR000717">
    <property type="entry name" value="PCI_dom"/>
</dbReference>
<dbReference type="Pfam" id="PF03399">
    <property type="entry name" value="SAC3_GANP"/>
    <property type="match status" value="1"/>
</dbReference>
<feature type="compositionally biased region" description="Polar residues" evidence="1">
    <location>
        <begin position="115"/>
        <end position="131"/>
    </location>
</feature>
<organism evidence="3 4">
    <name type="scientific">Mixia osmundae (strain CBS 9802 / IAM 14324 / JCM 22182 / KY 12970)</name>
    <dbReference type="NCBI Taxonomy" id="764103"/>
    <lineage>
        <taxon>Eukaryota</taxon>
        <taxon>Fungi</taxon>
        <taxon>Dikarya</taxon>
        <taxon>Basidiomycota</taxon>
        <taxon>Pucciniomycotina</taxon>
        <taxon>Mixiomycetes</taxon>
        <taxon>Mixiales</taxon>
        <taxon>Mixiaceae</taxon>
        <taxon>Mixia</taxon>
    </lineage>
</organism>
<reference evidence="3 4" key="2">
    <citation type="journal article" date="2012" name="Open Biol.">
        <title>Characteristics of nucleosomes and linker DNA regions on the genome of the basidiomycete Mixia osmundae revealed by mono- and dinucleosome mapping.</title>
        <authorList>
            <person name="Nishida H."/>
            <person name="Kondo S."/>
            <person name="Matsumoto T."/>
            <person name="Suzuki Y."/>
            <person name="Yoshikawa H."/>
            <person name="Taylor T.D."/>
            <person name="Sugiyama J."/>
        </authorList>
    </citation>
    <scope>NUCLEOTIDE SEQUENCE [LARGE SCALE GENOMIC DNA]</scope>
    <source>
        <strain evidence="4">CBS 9802 / IAM 14324 / JCM 22182 / KY 12970</strain>
    </source>
</reference>
<proteinExistence type="predicted"/>
<dbReference type="HOGENOM" id="CLU_015513_0_1_1"/>
<evidence type="ECO:0000313" key="4">
    <source>
        <dbReference type="Proteomes" id="UP000009131"/>
    </source>
</evidence>
<dbReference type="eggNOG" id="KOG1861">
    <property type="taxonomic scope" value="Eukaryota"/>
</dbReference>
<gene>
    <name evidence="3" type="primary">Mo00185</name>
    <name evidence="3" type="ORF">E5Q_00185</name>
</gene>
<dbReference type="PROSITE" id="PS50250">
    <property type="entry name" value="PCI"/>
    <property type="match status" value="1"/>
</dbReference>
<dbReference type="FunCoup" id="G7DSI1">
    <property type="interactions" value="191"/>
</dbReference>
<dbReference type="AlphaFoldDB" id="G7DSI1"/>
<dbReference type="RefSeq" id="XP_014566551.1">
    <property type="nucleotide sequence ID" value="XM_014711065.1"/>
</dbReference>